<organism evidence="1 2">
    <name type="scientific">Gimesia chilikensis</name>
    <dbReference type="NCBI Taxonomy" id="2605989"/>
    <lineage>
        <taxon>Bacteria</taxon>
        <taxon>Pseudomonadati</taxon>
        <taxon>Planctomycetota</taxon>
        <taxon>Planctomycetia</taxon>
        <taxon>Planctomycetales</taxon>
        <taxon>Planctomycetaceae</taxon>
        <taxon>Gimesia</taxon>
    </lineage>
</organism>
<dbReference type="Proteomes" id="UP000320421">
    <property type="component" value="Chromosome"/>
</dbReference>
<keyword evidence="2" id="KW-1185">Reference proteome</keyword>
<reference evidence="1 2" key="1">
    <citation type="submission" date="2019-02" db="EMBL/GenBank/DDBJ databases">
        <title>Deep-cultivation of Planctomycetes and their phenomic and genomic characterization uncovers novel biology.</title>
        <authorList>
            <person name="Wiegand S."/>
            <person name="Jogler M."/>
            <person name="Boedeker C."/>
            <person name="Pinto D."/>
            <person name="Vollmers J."/>
            <person name="Rivas-Marin E."/>
            <person name="Kohn T."/>
            <person name="Peeters S.H."/>
            <person name="Heuer A."/>
            <person name="Rast P."/>
            <person name="Oberbeckmann S."/>
            <person name="Bunk B."/>
            <person name="Jeske O."/>
            <person name="Meyerdierks A."/>
            <person name="Storesund J.E."/>
            <person name="Kallscheuer N."/>
            <person name="Luecker S."/>
            <person name="Lage O.M."/>
            <person name="Pohl T."/>
            <person name="Merkel B.J."/>
            <person name="Hornburger P."/>
            <person name="Mueller R.-W."/>
            <person name="Bruemmer F."/>
            <person name="Labrenz M."/>
            <person name="Spormann A.M."/>
            <person name="Op den Camp H."/>
            <person name="Overmann J."/>
            <person name="Amann R."/>
            <person name="Jetten M.S.M."/>
            <person name="Mascher T."/>
            <person name="Medema M.H."/>
            <person name="Devos D.P."/>
            <person name="Kaster A.-K."/>
            <person name="Ovreas L."/>
            <person name="Rohde M."/>
            <person name="Galperin M.Y."/>
            <person name="Jogler C."/>
        </authorList>
    </citation>
    <scope>NUCLEOTIDE SEQUENCE [LARGE SCALE GENOMIC DNA]</scope>
    <source>
        <strain evidence="1 2">HG66A1</strain>
    </source>
</reference>
<proteinExistence type="predicted"/>
<name>A0A517PY96_9PLAN</name>
<dbReference type="AlphaFoldDB" id="A0A517PY96"/>
<protein>
    <submittedName>
        <fullName evidence="1">Uncharacterized protein</fullName>
    </submittedName>
</protein>
<dbReference type="RefSeq" id="WP_145192975.1">
    <property type="nucleotide sequence ID" value="NZ_CP036266.1"/>
</dbReference>
<evidence type="ECO:0000313" key="2">
    <source>
        <dbReference type="Proteomes" id="UP000320421"/>
    </source>
</evidence>
<dbReference type="OrthoDB" id="4163242at2"/>
<dbReference type="EMBL" id="CP036266">
    <property type="protein sequence ID" value="QDT24360.1"/>
    <property type="molecule type" value="Genomic_DNA"/>
</dbReference>
<gene>
    <name evidence="1" type="ORF">HG66A1_61920</name>
</gene>
<accession>A0A517PY96</accession>
<sequence length="170" mass="19264">MKKKTKNGSVDKSELRHLLEQRVQVQKIRQPTSDNPFSCPEEIALKYGRSYRRQPLPKGIELGEKKQCFFNAAMLSMHRGLIYVEGFAVLADTPLLIHHAWCVTEGKDAVIDPTSDNLVEYIGIPFRPAIIEEIWLSGSGMSLLNNTKGKWAVLRKTEKQVEAMIADKIK</sequence>
<evidence type="ECO:0000313" key="1">
    <source>
        <dbReference type="EMBL" id="QDT24360.1"/>
    </source>
</evidence>